<feature type="region of interest" description="Disordered" evidence="1">
    <location>
        <begin position="1"/>
        <end position="86"/>
    </location>
</feature>
<feature type="region of interest" description="Disordered" evidence="1">
    <location>
        <begin position="961"/>
        <end position="982"/>
    </location>
</feature>
<proteinExistence type="predicted"/>
<feature type="compositionally biased region" description="Low complexity" evidence="1">
    <location>
        <begin position="973"/>
        <end position="982"/>
    </location>
</feature>
<dbReference type="Pfam" id="PF26013">
    <property type="entry name" value="DUF8004"/>
    <property type="match status" value="1"/>
</dbReference>
<dbReference type="PANTHER" id="PTHR39601">
    <property type="entry name" value="CHORIOGENIN HMINOR"/>
    <property type="match status" value="1"/>
</dbReference>
<dbReference type="OrthoDB" id="4114825at2759"/>
<sequence>MISSRSSSITAPARESKAQNRQQKSSHHSTSKDDILQPGSSGDYSVPSDFTICTSRSTDRTQPPPGSKMRSTSSRRQSRSFPQTAQVQRWAGLTRSVCNWDGLRRDPELWVQDGDCLVHLYEQGASRRGPSFRVPLRALRQKTCDAMLDKCLAQIIPDNSLDSREALQVRSFSNLLGGSATVELFIPAPGHISREEAFDWHVTTRNFFAYILGQPLVGRHMGQAFVDLVERLEVFRSRQVNNHQDFLVYAETQGYRDLVECTDYALANMYYAERFKLKDVWIDAFAHCVGMGDSISLSPEYMPISRLTKALITRAHLEVDLHLDRVKRALATFLSQDFSPTHLGLSHGARNHLNRFQRFLHDFYAEKFGYWPPPTNASSFPKALYKSMFYDFQNLYELLVDTQSYNDIASQTLASGGICVLQNVDYFDKRNKFPAQQHPLPLLPQEAESQKLMRSLSSASQHKKTWDVGAALLMATNRINANVANSKIVQTYLEFERTNATSSALREDKISMGDARKIRWLLIYGTLQYLTSALRAPSAVRDTESPDYPLCCILAGPSTWISSTPAATPSVRTPSNIPGLVDDYFGSIKSCSIEPDCHREDYFSTEAPGRCGNGMSTPISGSLPVRQSSTRSFGPLASLSRRVSRRNSLVLKPASHCAIIVHGYGDGLNAATTQDLYLQNQSNTKSAYFHDSKIPGDDIEKKACSDAQALRLSSGKAVVTDGEPRGHTRNRTPLLHTFQLDQMIAPLNPKTIDSMSRSDSTSSGGSSVWTDRYSAASSKSSADGDGNHIYKTSTADHSGLLGGLVSVDGTRVSLDTPRDDITNISATQRDLHPLLRKRFTNQDGFQFDFSSHEEEAVNSIAETTGSVGVALSAPPSPSLHALSTPQITRSRSTMTIPSTKNTNGADDTAVKTLAAKATTWRKKSRGSEILAGFPTELRDRYINAIKRVENSSHNMFQYGDLGNGSNSHSQPPTVTKTSHATKTSSSLRHRFWHDYEKQEKRTSFIWRR</sequence>
<dbReference type="InterPro" id="IPR058317">
    <property type="entry name" value="DUF8004"/>
</dbReference>
<keyword evidence="4" id="KW-1185">Reference proteome</keyword>
<feature type="compositionally biased region" description="Polar residues" evidence="1">
    <location>
        <begin position="963"/>
        <end position="972"/>
    </location>
</feature>
<evidence type="ECO:0000313" key="3">
    <source>
        <dbReference type="EMBL" id="KAF1913879.1"/>
    </source>
</evidence>
<evidence type="ECO:0000256" key="1">
    <source>
        <dbReference type="SAM" id="MobiDB-lite"/>
    </source>
</evidence>
<organism evidence="3 4">
    <name type="scientific">Ampelomyces quisqualis</name>
    <name type="common">Powdery mildew agent</name>
    <dbReference type="NCBI Taxonomy" id="50730"/>
    <lineage>
        <taxon>Eukaryota</taxon>
        <taxon>Fungi</taxon>
        <taxon>Dikarya</taxon>
        <taxon>Ascomycota</taxon>
        <taxon>Pezizomycotina</taxon>
        <taxon>Dothideomycetes</taxon>
        <taxon>Pleosporomycetidae</taxon>
        <taxon>Pleosporales</taxon>
        <taxon>Pleosporineae</taxon>
        <taxon>Phaeosphaeriaceae</taxon>
        <taxon>Ampelomyces</taxon>
    </lineage>
</organism>
<evidence type="ECO:0000259" key="2">
    <source>
        <dbReference type="Pfam" id="PF26013"/>
    </source>
</evidence>
<gene>
    <name evidence="3" type="ORF">BDU57DRAFT_541253</name>
</gene>
<feature type="compositionally biased region" description="Low complexity" evidence="1">
    <location>
        <begin position="753"/>
        <end position="767"/>
    </location>
</feature>
<accession>A0A6A5QET0</accession>
<feature type="compositionally biased region" description="Polar residues" evidence="1">
    <location>
        <begin position="1"/>
        <end position="10"/>
    </location>
</feature>
<dbReference type="EMBL" id="ML979138">
    <property type="protein sequence ID" value="KAF1913879.1"/>
    <property type="molecule type" value="Genomic_DNA"/>
</dbReference>
<reference evidence="3" key="1">
    <citation type="journal article" date="2020" name="Stud. Mycol.">
        <title>101 Dothideomycetes genomes: a test case for predicting lifestyles and emergence of pathogens.</title>
        <authorList>
            <person name="Haridas S."/>
            <person name="Albert R."/>
            <person name="Binder M."/>
            <person name="Bloem J."/>
            <person name="Labutti K."/>
            <person name="Salamov A."/>
            <person name="Andreopoulos B."/>
            <person name="Baker S."/>
            <person name="Barry K."/>
            <person name="Bills G."/>
            <person name="Bluhm B."/>
            <person name="Cannon C."/>
            <person name="Castanera R."/>
            <person name="Culley D."/>
            <person name="Daum C."/>
            <person name="Ezra D."/>
            <person name="Gonzalez J."/>
            <person name="Henrissat B."/>
            <person name="Kuo A."/>
            <person name="Liang C."/>
            <person name="Lipzen A."/>
            <person name="Lutzoni F."/>
            <person name="Magnuson J."/>
            <person name="Mondo S."/>
            <person name="Nolan M."/>
            <person name="Ohm R."/>
            <person name="Pangilinan J."/>
            <person name="Park H.-J."/>
            <person name="Ramirez L."/>
            <person name="Alfaro M."/>
            <person name="Sun H."/>
            <person name="Tritt A."/>
            <person name="Yoshinaga Y."/>
            <person name="Zwiers L.-H."/>
            <person name="Turgeon B."/>
            <person name="Goodwin S."/>
            <person name="Spatafora J."/>
            <person name="Crous P."/>
            <person name="Grigoriev I."/>
        </authorList>
    </citation>
    <scope>NUCLEOTIDE SEQUENCE</scope>
    <source>
        <strain evidence="3">HMLAC05119</strain>
    </source>
</reference>
<evidence type="ECO:0000313" key="4">
    <source>
        <dbReference type="Proteomes" id="UP000800096"/>
    </source>
</evidence>
<feature type="region of interest" description="Disordered" evidence="1">
    <location>
        <begin position="877"/>
        <end position="905"/>
    </location>
</feature>
<feature type="compositionally biased region" description="Polar residues" evidence="1">
    <location>
        <begin position="884"/>
        <end position="904"/>
    </location>
</feature>
<feature type="domain" description="DUF8004" evidence="2">
    <location>
        <begin position="244"/>
        <end position="334"/>
    </location>
</feature>
<dbReference type="PANTHER" id="PTHR39601:SF1">
    <property type="entry name" value="CHORIOGENIN HMINOR"/>
    <property type="match status" value="1"/>
</dbReference>
<feature type="region of interest" description="Disordered" evidence="1">
    <location>
        <begin position="749"/>
        <end position="770"/>
    </location>
</feature>
<name>A0A6A5QET0_AMPQU</name>
<dbReference type="AlphaFoldDB" id="A0A6A5QET0"/>
<dbReference type="Proteomes" id="UP000800096">
    <property type="component" value="Unassembled WGS sequence"/>
</dbReference>
<protein>
    <recommendedName>
        <fullName evidence="2">DUF8004 domain-containing protein</fullName>
    </recommendedName>
</protein>